<evidence type="ECO:0000256" key="5">
    <source>
        <dbReference type="ARBA" id="ARBA00022670"/>
    </source>
</evidence>
<dbReference type="GO" id="GO:0005576">
    <property type="term" value="C:extracellular region"/>
    <property type="evidence" value="ECO:0007669"/>
    <property type="project" value="UniProtKB-SubCell"/>
</dbReference>
<evidence type="ECO:0000313" key="17">
    <source>
        <dbReference type="Proteomes" id="UP000243015"/>
    </source>
</evidence>
<feature type="active site" evidence="12">
    <location>
        <position position="431"/>
    </location>
</feature>
<comment type="function">
    <text evidence="1">Secreted metalloproteinase probably acting as a virulence factor.</text>
</comment>
<keyword evidence="10 14" id="KW-0482">Metalloprotease</keyword>
<dbReference type="InterPro" id="IPR011096">
    <property type="entry name" value="FTP_domain"/>
</dbReference>
<feature type="binding site" evidence="13">
    <location>
        <position position="430"/>
    </location>
    <ligand>
        <name>Zn(2+)</name>
        <dbReference type="ChEBI" id="CHEBI:29105"/>
        <note>catalytic</note>
    </ligand>
</feature>
<evidence type="ECO:0000256" key="7">
    <source>
        <dbReference type="ARBA" id="ARBA00022729"/>
    </source>
</evidence>
<dbReference type="CDD" id="cd09596">
    <property type="entry name" value="M36"/>
    <property type="match status" value="1"/>
</dbReference>
<dbReference type="GO" id="GO:0004222">
    <property type="term" value="F:metalloendopeptidase activity"/>
    <property type="evidence" value="ECO:0007669"/>
    <property type="project" value="InterPro"/>
</dbReference>
<dbReference type="Gene3D" id="1.10.390.10">
    <property type="entry name" value="Neutral Protease Domain 2"/>
    <property type="match status" value="1"/>
</dbReference>
<dbReference type="InterPro" id="IPR050371">
    <property type="entry name" value="Fungal_virulence_M36"/>
</dbReference>
<dbReference type="SUPFAM" id="SSF55486">
    <property type="entry name" value="Metalloproteases ('zincins'), catalytic domain"/>
    <property type="match status" value="1"/>
</dbReference>
<dbReference type="AlphaFoldDB" id="A0A178F2S5"/>
<organism evidence="16 17">
    <name type="scientific">Trichophyton rubrum</name>
    <name type="common">Athlete's foot fungus</name>
    <name type="synonym">Epidermophyton rubrum</name>
    <dbReference type="NCBI Taxonomy" id="5551"/>
    <lineage>
        <taxon>Eukaryota</taxon>
        <taxon>Fungi</taxon>
        <taxon>Dikarya</taxon>
        <taxon>Ascomycota</taxon>
        <taxon>Pezizomycotina</taxon>
        <taxon>Eurotiomycetes</taxon>
        <taxon>Eurotiomycetidae</taxon>
        <taxon>Onygenales</taxon>
        <taxon>Arthrodermataceae</taxon>
        <taxon>Trichophyton</taxon>
    </lineage>
</organism>
<feature type="binding site" evidence="13">
    <location>
        <position position="460"/>
    </location>
    <ligand>
        <name>Zn(2+)</name>
        <dbReference type="ChEBI" id="CHEBI:29105"/>
        <note>catalytic</note>
    </ligand>
</feature>
<dbReference type="GO" id="GO:0006508">
    <property type="term" value="P:proteolysis"/>
    <property type="evidence" value="ECO:0007669"/>
    <property type="project" value="UniProtKB-KW"/>
</dbReference>
<keyword evidence="8 14" id="KW-0378">Hydrolase</keyword>
<evidence type="ECO:0000256" key="13">
    <source>
        <dbReference type="PIRSR" id="PIRSR601842-2"/>
    </source>
</evidence>
<feature type="binding site" evidence="13">
    <location>
        <position position="246"/>
    </location>
    <ligand>
        <name>Zn(2+)</name>
        <dbReference type="ChEBI" id="CHEBI:29105"/>
        <note>catalytic</note>
    </ligand>
</feature>
<evidence type="ECO:0000256" key="1">
    <source>
        <dbReference type="ARBA" id="ARBA00002198"/>
    </source>
</evidence>
<evidence type="ECO:0000313" key="16">
    <source>
        <dbReference type="EMBL" id="OAL65757.1"/>
    </source>
</evidence>
<protein>
    <recommendedName>
        <fullName evidence="14">Extracellular metalloproteinase</fullName>
        <ecNumber evidence="14">3.4.24.-</ecNumber>
    </recommendedName>
    <alternativeName>
        <fullName evidence="14">Fungalysin</fullName>
    </alternativeName>
</protein>
<sequence length="649" mass="71665">MHGLLLAAGLLSLPLHVLAHPQPSTSTSLAGRAGAVDLNEFRIAHRSSYTSHDEMKKLPSIASFRQGTYLEVATELVKQTMPNMEFRLVDDHYVGDSGIGHVRFRQTMHGIDIDNSDFNVNVGKDGKVLSHGNSFYTGPAPSSNPMVKRDFIDPMQALHGVRKALNLPIKADGAHVEDMSEHKVMFKGTSGALSDPTAKLCYMAKEDGSLALTWRVETDIGDNWLLSYMDAKESSKVHNVVDYVAHATFQVYKWGLADPTEGKREIITNPWNLKTSPLTWLSDGHNNYTATRGNNAIAQYNPDGGNDYENNYRPSPKNLKFEYPYSPDMNPPKTYIDASVTELFYTSNICHDLYYMLGFNEKAGNFQVNNRGQGGKGNDFVILNAQDGSGTNNANFATPPDGQPGRMRAYIWTRANPPRDASFEAGTIIHEYTHGLSNRLCGGPANSRCLNALESGGMGEGWGDFYATAVRLKPNDTRKTNYVKGGWVNNSPKGVRMYPYSTDMNVNPLVYTSNNKLNEVHAIGTVWCTMLYEVLWNLIDKHGKNDGPVPIFENGVPNDGKYLAMKIVMDGMAIQPCNPNFVQARDAILDADMNLTKGANKCEIWKGFAKRGLGVGAKFDPKNRTGSTQVPNEFALGSVETERHSRNKG</sequence>
<evidence type="ECO:0000256" key="11">
    <source>
        <dbReference type="ARBA" id="ARBA00023145"/>
    </source>
</evidence>
<feature type="signal peptide" evidence="14">
    <location>
        <begin position="1"/>
        <end position="19"/>
    </location>
</feature>
<dbReference type="PANTHER" id="PTHR33478:SF1">
    <property type="entry name" value="EXTRACELLULAR METALLOPROTEINASE MEP"/>
    <property type="match status" value="1"/>
</dbReference>
<keyword evidence="11 14" id="KW-0865">Zymogen</keyword>
<keyword evidence="6 13" id="KW-0479">Metal-binding</keyword>
<comment type="subcellular location">
    <subcellularLocation>
        <location evidence="2 14">Secreted</location>
    </subcellularLocation>
</comment>
<dbReference type="PRINTS" id="PR00999">
    <property type="entry name" value="FUNGALYSIN"/>
</dbReference>
<dbReference type="EC" id="3.4.24.-" evidence="14"/>
<comment type="caution">
    <text evidence="16">The sequence shown here is derived from an EMBL/GenBank/DDBJ whole genome shotgun (WGS) entry which is preliminary data.</text>
</comment>
<dbReference type="Pfam" id="PF07504">
    <property type="entry name" value="FTP"/>
    <property type="match status" value="1"/>
</dbReference>
<dbReference type="EMBL" id="LHPM01000013">
    <property type="protein sequence ID" value="OAL65757.1"/>
    <property type="molecule type" value="Genomic_DNA"/>
</dbReference>
<evidence type="ECO:0000256" key="2">
    <source>
        <dbReference type="ARBA" id="ARBA00004613"/>
    </source>
</evidence>
<reference evidence="16 17" key="1">
    <citation type="submission" date="2016-05" db="EMBL/GenBank/DDBJ databases">
        <title>Genome sequencing of Trichophyton rubrum CMCC(F)T1i isolated from hair.</title>
        <authorList>
            <person name="Zhan P."/>
            <person name="Tao Y."/>
            <person name="Liu W."/>
        </authorList>
    </citation>
    <scope>NUCLEOTIDE SEQUENCE [LARGE SCALE GENOMIC DNA]</scope>
    <source>
        <strain evidence="17">CMCC(F)T1i</strain>
    </source>
</reference>
<dbReference type="InterPro" id="IPR001842">
    <property type="entry name" value="Peptidase_M36"/>
</dbReference>
<dbReference type="GO" id="GO:0008270">
    <property type="term" value="F:zinc ion binding"/>
    <property type="evidence" value="ECO:0007669"/>
    <property type="project" value="InterPro"/>
</dbReference>
<keyword evidence="7 14" id="KW-0732">Signal</keyword>
<evidence type="ECO:0000256" key="6">
    <source>
        <dbReference type="ARBA" id="ARBA00022723"/>
    </source>
</evidence>
<dbReference type="InterPro" id="IPR027268">
    <property type="entry name" value="Peptidase_M4/M1_CTD_sf"/>
</dbReference>
<evidence type="ECO:0000256" key="3">
    <source>
        <dbReference type="ARBA" id="ARBA00006006"/>
    </source>
</evidence>
<evidence type="ECO:0000259" key="15">
    <source>
        <dbReference type="Pfam" id="PF07504"/>
    </source>
</evidence>
<dbReference type="VEuPathDB" id="FungiDB:TERG_02213"/>
<comment type="similarity">
    <text evidence="3 14">Belongs to the peptidase M36 family.</text>
</comment>
<evidence type="ECO:0000256" key="14">
    <source>
        <dbReference type="RuleBase" id="RU364017"/>
    </source>
</evidence>
<feature type="chain" id="PRO_5009361887" description="Extracellular metalloproteinase" evidence="14">
    <location>
        <begin position="20"/>
        <end position="649"/>
    </location>
</feature>
<dbReference type="Proteomes" id="UP000243015">
    <property type="component" value="Unassembled WGS sequence"/>
</dbReference>
<keyword evidence="5 14" id="KW-0645">Protease</keyword>
<gene>
    <name evidence="16" type="ORF">A7C99_2856</name>
</gene>
<evidence type="ECO:0000256" key="12">
    <source>
        <dbReference type="PIRSR" id="PIRSR601842-1"/>
    </source>
</evidence>
<comment type="cofactor">
    <cofactor evidence="13">
        <name>Zn(2+)</name>
        <dbReference type="ChEBI" id="CHEBI:29105"/>
    </cofactor>
    <text evidence="13">Binds 1 zinc ion per subunit.</text>
</comment>
<accession>A0A178F2S5</accession>
<evidence type="ECO:0000256" key="9">
    <source>
        <dbReference type="ARBA" id="ARBA00022833"/>
    </source>
</evidence>
<keyword evidence="9 13" id="KW-0862">Zinc</keyword>
<dbReference type="PANTHER" id="PTHR33478">
    <property type="entry name" value="EXTRACELLULAR METALLOPROTEINASE MEP"/>
    <property type="match status" value="1"/>
</dbReference>
<name>A0A178F2S5_TRIRU</name>
<evidence type="ECO:0000256" key="8">
    <source>
        <dbReference type="ARBA" id="ARBA00022801"/>
    </source>
</evidence>
<feature type="binding site" evidence="13">
    <location>
        <position position="434"/>
    </location>
    <ligand>
        <name>Zn(2+)</name>
        <dbReference type="ChEBI" id="CHEBI:29105"/>
        <note>catalytic</note>
    </ligand>
</feature>
<dbReference type="Gene3D" id="3.10.170.10">
    <property type="match status" value="1"/>
</dbReference>
<keyword evidence="4 14" id="KW-0964">Secreted</keyword>
<evidence type="ECO:0000256" key="4">
    <source>
        <dbReference type="ARBA" id="ARBA00022525"/>
    </source>
</evidence>
<evidence type="ECO:0000256" key="10">
    <source>
        <dbReference type="ARBA" id="ARBA00023049"/>
    </source>
</evidence>
<proteinExistence type="inferred from homology"/>
<dbReference type="Pfam" id="PF02128">
    <property type="entry name" value="Peptidase_M36"/>
    <property type="match status" value="1"/>
</dbReference>
<feature type="domain" description="FTP" evidence="15">
    <location>
        <begin position="85"/>
        <end position="135"/>
    </location>
</feature>